<proteinExistence type="predicted"/>
<dbReference type="Proteomes" id="UP000184442">
    <property type="component" value="Unassembled WGS sequence"/>
</dbReference>
<name>A0A1M6I7U8_9FIRM</name>
<dbReference type="STRING" id="1122184.SAMN02745176_03114"/>
<evidence type="ECO:0000313" key="1">
    <source>
        <dbReference type="EMBL" id="SHJ30465.1"/>
    </source>
</evidence>
<dbReference type="EMBL" id="FQZS01000028">
    <property type="protein sequence ID" value="SHJ30465.1"/>
    <property type="molecule type" value="Genomic_DNA"/>
</dbReference>
<evidence type="ECO:0000313" key="2">
    <source>
        <dbReference type="Proteomes" id="UP000184442"/>
    </source>
</evidence>
<dbReference type="RefSeq" id="WP_073027321.1">
    <property type="nucleotide sequence ID" value="NZ_FQZS01000028.1"/>
</dbReference>
<dbReference type="AlphaFoldDB" id="A0A1M6I7U8"/>
<keyword evidence="2" id="KW-1185">Reference proteome</keyword>
<gene>
    <name evidence="1" type="ORF">SAMN02745176_03114</name>
</gene>
<protein>
    <submittedName>
        <fullName evidence="1">Uncharacterized protein</fullName>
    </submittedName>
</protein>
<sequence length="81" mass="9531">MYNNLALKKVNAFYREFTTKEGKELVIIEPGYIVNKPTFMIWSMLEKEMSYESLINELLKIIRDSTAEEIMKKVNPILKSL</sequence>
<reference evidence="1 2" key="1">
    <citation type="submission" date="2016-11" db="EMBL/GenBank/DDBJ databases">
        <authorList>
            <person name="Jaros S."/>
            <person name="Januszkiewicz K."/>
            <person name="Wedrychowicz H."/>
        </authorList>
    </citation>
    <scope>NUCLEOTIDE SEQUENCE [LARGE SCALE GENOMIC DNA]</scope>
    <source>
        <strain evidence="1 2">DSM 19022</strain>
    </source>
</reference>
<accession>A0A1M6I7U8</accession>
<organism evidence="1 2">
    <name type="scientific">Lutispora thermophila DSM 19022</name>
    <dbReference type="NCBI Taxonomy" id="1122184"/>
    <lineage>
        <taxon>Bacteria</taxon>
        <taxon>Bacillati</taxon>
        <taxon>Bacillota</taxon>
        <taxon>Clostridia</taxon>
        <taxon>Lutisporales</taxon>
        <taxon>Lutisporaceae</taxon>
        <taxon>Lutispora</taxon>
    </lineage>
</organism>